<dbReference type="OrthoDB" id="665435at2"/>
<dbReference type="Proteomes" id="UP000320300">
    <property type="component" value="Unassembled WGS sequence"/>
</dbReference>
<accession>A0A521B8F8</accession>
<dbReference type="Pfam" id="PF19781">
    <property type="entry name" value="DUF6266"/>
    <property type="match status" value="1"/>
</dbReference>
<proteinExistence type="predicted"/>
<dbReference type="EMBL" id="FXTN01000002">
    <property type="protein sequence ID" value="SMO43353.1"/>
    <property type="molecule type" value="Genomic_DNA"/>
</dbReference>
<organism evidence="1 2">
    <name type="scientific">Pedobacter westerhofensis</name>
    <dbReference type="NCBI Taxonomy" id="425512"/>
    <lineage>
        <taxon>Bacteria</taxon>
        <taxon>Pseudomonadati</taxon>
        <taxon>Bacteroidota</taxon>
        <taxon>Sphingobacteriia</taxon>
        <taxon>Sphingobacteriales</taxon>
        <taxon>Sphingobacteriaceae</taxon>
        <taxon>Pedobacter</taxon>
    </lineage>
</organism>
<dbReference type="AlphaFoldDB" id="A0A521B8F8"/>
<keyword evidence="2" id="KW-1185">Reference proteome</keyword>
<dbReference type="RefSeq" id="WP_142526788.1">
    <property type="nucleotide sequence ID" value="NZ_CBCSJO010000003.1"/>
</dbReference>
<evidence type="ECO:0000313" key="2">
    <source>
        <dbReference type="Proteomes" id="UP000320300"/>
    </source>
</evidence>
<reference evidence="1 2" key="1">
    <citation type="submission" date="2017-05" db="EMBL/GenBank/DDBJ databases">
        <authorList>
            <person name="Varghese N."/>
            <person name="Submissions S."/>
        </authorList>
    </citation>
    <scope>NUCLEOTIDE SEQUENCE [LARGE SCALE GENOMIC DNA]</scope>
    <source>
        <strain evidence="1 2">DSM 19036</strain>
    </source>
</reference>
<protein>
    <submittedName>
        <fullName evidence="1">Uncharacterized protein</fullName>
    </submittedName>
</protein>
<name>A0A521B8F8_9SPHI</name>
<gene>
    <name evidence="1" type="ORF">SAMN06265348_10292</name>
</gene>
<sequence>MSTIKSGQVGQFKGKIGALVVVSWRGILTGRSRPRKSDKPASDDQQDHRKKFGTVAKLLKYLSEQIAIGWASRNPKKTAMNEAVQYHFNHAITGEYPDYRFDCTKLLISRGRGIIDGGFRPVAQPAAEWSVDISWVTSNSTSDITQPTDRLTIVCFDENIRPGHFGRYVVDDVAERSDLKGKIKIAEQMKGHAVHVYMFFVSQDGKRASKSEYLGLLTTNE</sequence>
<dbReference type="InterPro" id="IPR046233">
    <property type="entry name" value="DUF6266"/>
</dbReference>
<evidence type="ECO:0000313" key="1">
    <source>
        <dbReference type="EMBL" id="SMO43353.1"/>
    </source>
</evidence>